<evidence type="ECO:0000313" key="9">
    <source>
        <dbReference type="EMBL" id="PZF75945.1"/>
    </source>
</evidence>
<protein>
    <recommendedName>
        <fullName evidence="8">Probable membrane transporter protein</fullName>
    </recommendedName>
</protein>
<evidence type="ECO:0000256" key="5">
    <source>
        <dbReference type="ARBA" id="ARBA00022692"/>
    </source>
</evidence>
<feature type="transmembrane region" description="Helical" evidence="8">
    <location>
        <begin position="97"/>
        <end position="116"/>
    </location>
</feature>
<dbReference type="InterPro" id="IPR052017">
    <property type="entry name" value="TSUP"/>
</dbReference>
<keyword evidence="3" id="KW-0813">Transport</keyword>
<evidence type="ECO:0000256" key="4">
    <source>
        <dbReference type="ARBA" id="ARBA00022475"/>
    </source>
</evidence>
<dbReference type="PANTHER" id="PTHR30269">
    <property type="entry name" value="TRANSMEMBRANE PROTEIN YFCA"/>
    <property type="match status" value="1"/>
</dbReference>
<keyword evidence="6 8" id="KW-1133">Transmembrane helix</keyword>
<reference evidence="10" key="1">
    <citation type="submission" date="2018-06" db="EMBL/GenBank/DDBJ databases">
        <title>Aestuariibacter litoralis strain KCTC 52945T.</title>
        <authorList>
            <person name="Li X."/>
            <person name="Salam N."/>
            <person name="Li J.-L."/>
            <person name="Chen Y.-M."/>
            <person name="Yang Z.-W."/>
            <person name="Zhang L.-Y."/>
            <person name="Han M.-X."/>
            <person name="Xiao M."/>
            <person name="Li W.-J."/>
        </authorList>
    </citation>
    <scope>NUCLEOTIDE SEQUENCE [LARGE SCALE GENOMIC DNA]</scope>
    <source>
        <strain evidence="10">KCTC 52945</strain>
    </source>
</reference>
<feature type="transmembrane region" description="Helical" evidence="8">
    <location>
        <begin position="224"/>
        <end position="242"/>
    </location>
</feature>
<accession>A0A2W2AKA7</accession>
<keyword evidence="5 8" id="KW-0812">Transmembrane</keyword>
<feature type="transmembrane region" description="Helical" evidence="8">
    <location>
        <begin position="165"/>
        <end position="186"/>
    </location>
</feature>
<dbReference type="PANTHER" id="PTHR30269:SF37">
    <property type="entry name" value="MEMBRANE TRANSPORTER PROTEIN"/>
    <property type="match status" value="1"/>
</dbReference>
<organism evidence="9 10">
    <name type="scientific">Aestuariivirga litoralis</name>
    <dbReference type="NCBI Taxonomy" id="2650924"/>
    <lineage>
        <taxon>Bacteria</taxon>
        <taxon>Pseudomonadati</taxon>
        <taxon>Pseudomonadota</taxon>
        <taxon>Alphaproteobacteria</taxon>
        <taxon>Hyphomicrobiales</taxon>
        <taxon>Aestuariivirgaceae</taxon>
        <taxon>Aestuariivirga</taxon>
    </lineage>
</organism>
<name>A0A2W2AKA7_9HYPH</name>
<evidence type="ECO:0000256" key="3">
    <source>
        <dbReference type="ARBA" id="ARBA00022448"/>
    </source>
</evidence>
<feature type="transmembrane region" description="Helical" evidence="8">
    <location>
        <begin position="73"/>
        <end position="91"/>
    </location>
</feature>
<keyword evidence="10" id="KW-1185">Reference proteome</keyword>
<dbReference type="Pfam" id="PF01925">
    <property type="entry name" value="TauE"/>
    <property type="match status" value="1"/>
</dbReference>
<keyword evidence="7 8" id="KW-0472">Membrane</keyword>
<evidence type="ECO:0000256" key="6">
    <source>
        <dbReference type="ARBA" id="ARBA00022989"/>
    </source>
</evidence>
<feature type="transmembrane region" description="Helical" evidence="8">
    <location>
        <begin position="198"/>
        <end position="217"/>
    </location>
</feature>
<evidence type="ECO:0000256" key="8">
    <source>
        <dbReference type="RuleBase" id="RU363041"/>
    </source>
</evidence>
<evidence type="ECO:0000256" key="2">
    <source>
        <dbReference type="ARBA" id="ARBA00009142"/>
    </source>
</evidence>
<dbReference type="EMBL" id="QKVK01000007">
    <property type="protein sequence ID" value="PZF75945.1"/>
    <property type="molecule type" value="Genomic_DNA"/>
</dbReference>
<evidence type="ECO:0000256" key="1">
    <source>
        <dbReference type="ARBA" id="ARBA00004651"/>
    </source>
</evidence>
<gene>
    <name evidence="9" type="ORF">DK847_14925</name>
</gene>
<dbReference type="InterPro" id="IPR002781">
    <property type="entry name" value="TM_pro_TauE-like"/>
</dbReference>
<dbReference type="Proteomes" id="UP000248795">
    <property type="component" value="Unassembled WGS sequence"/>
</dbReference>
<comment type="caution">
    <text evidence="9">The sequence shown here is derived from an EMBL/GenBank/DDBJ whole genome shotgun (WGS) entry which is preliminary data.</text>
</comment>
<comment type="subcellular location">
    <subcellularLocation>
        <location evidence="1 8">Cell membrane</location>
        <topology evidence="1 8">Multi-pass membrane protein</topology>
    </subcellularLocation>
</comment>
<evidence type="ECO:0000313" key="10">
    <source>
        <dbReference type="Proteomes" id="UP000248795"/>
    </source>
</evidence>
<feature type="transmembrane region" description="Helical" evidence="8">
    <location>
        <begin position="44"/>
        <end position="64"/>
    </location>
</feature>
<evidence type="ECO:0000256" key="7">
    <source>
        <dbReference type="ARBA" id="ARBA00023136"/>
    </source>
</evidence>
<comment type="similarity">
    <text evidence="2 8">Belongs to the 4-toluene sulfonate uptake permease (TSUP) (TC 2.A.102) family.</text>
</comment>
<sequence length="247" mass="26481">MDYSLLFFVMAAIAAFLVGASKGGLPMVGVLGVPLLALVMPPVAAAALLLPVYIVSDVVGLWAYRHEYSGRNLAILVPAMILGVGVGWATAKITPEWMVTLLVGVVGLYYCATVVFRKANAPPHRADVPRGLFWGTLTGFTSFVSHTGGPPFQTYVLPQKLPKMVFAGTSTIAFAIINVVKLVPYWALGQFNPSNLEVAALLSPVAVVGAVVGYKGTRLLPEKLFFRLVEVALFLISLKLIYDALFK</sequence>
<proteinExistence type="inferred from homology"/>
<dbReference type="AlphaFoldDB" id="A0A2W2AKA7"/>
<keyword evidence="4 8" id="KW-1003">Cell membrane</keyword>
<dbReference type="GO" id="GO:0005886">
    <property type="term" value="C:plasma membrane"/>
    <property type="evidence" value="ECO:0007669"/>
    <property type="project" value="UniProtKB-SubCell"/>
</dbReference>